<proteinExistence type="predicted"/>
<dbReference type="AlphaFoldDB" id="A0A4C1Y9J6"/>
<keyword evidence="2" id="KW-1185">Reference proteome</keyword>
<comment type="caution">
    <text evidence="1">The sequence shown here is derived from an EMBL/GenBank/DDBJ whole genome shotgun (WGS) entry which is preliminary data.</text>
</comment>
<evidence type="ECO:0000313" key="1">
    <source>
        <dbReference type="EMBL" id="GBP71552.1"/>
    </source>
</evidence>
<dbReference type="EMBL" id="BGZK01001112">
    <property type="protein sequence ID" value="GBP71552.1"/>
    <property type="molecule type" value="Genomic_DNA"/>
</dbReference>
<sequence length="79" mass="8658">MVTGSAEAQVELWESASSTKRAAAASRQSWNHFAHSARATHACILNRKKRERGLLLFCAALLPYHCARPRPKLKAVAAS</sequence>
<evidence type="ECO:0000313" key="2">
    <source>
        <dbReference type="Proteomes" id="UP000299102"/>
    </source>
</evidence>
<organism evidence="1 2">
    <name type="scientific">Eumeta variegata</name>
    <name type="common">Bagworm moth</name>
    <name type="synonym">Eumeta japonica</name>
    <dbReference type="NCBI Taxonomy" id="151549"/>
    <lineage>
        <taxon>Eukaryota</taxon>
        <taxon>Metazoa</taxon>
        <taxon>Ecdysozoa</taxon>
        <taxon>Arthropoda</taxon>
        <taxon>Hexapoda</taxon>
        <taxon>Insecta</taxon>
        <taxon>Pterygota</taxon>
        <taxon>Neoptera</taxon>
        <taxon>Endopterygota</taxon>
        <taxon>Lepidoptera</taxon>
        <taxon>Glossata</taxon>
        <taxon>Ditrysia</taxon>
        <taxon>Tineoidea</taxon>
        <taxon>Psychidae</taxon>
        <taxon>Oiketicinae</taxon>
        <taxon>Eumeta</taxon>
    </lineage>
</organism>
<name>A0A4C1Y9J6_EUMVA</name>
<accession>A0A4C1Y9J6</accession>
<reference evidence="1 2" key="1">
    <citation type="journal article" date="2019" name="Commun. Biol.">
        <title>The bagworm genome reveals a unique fibroin gene that provides high tensile strength.</title>
        <authorList>
            <person name="Kono N."/>
            <person name="Nakamura H."/>
            <person name="Ohtoshi R."/>
            <person name="Tomita M."/>
            <person name="Numata K."/>
            <person name="Arakawa K."/>
        </authorList>
    </citation>
    <scope>NUCLEOTIDE SEQUENCE [LARGE SCALE GENOMIC DNA]</scope>
</reference>
<dbReference type="Proteomes" id="UP000299102">
    <property type="component" value="Unassembled WGS sequence"/>
</dbReference>
<gene>
    <name evidence="1" type="ORF">EVAR_50612_1</name>
</gene>
<protein>
    <submittedName>
        <fullName evidence="1">Uncharacterized protein</fullName>
    </submittedName>
</protein>